<name>A0ABD2ZIG1_9GENT</name>
<gene>
    <name evidence="1" type="ORF">ACH5RR_020092</name>
</gene>
<comment type="caution">
    <text evidence="1">The sequence shown here is derived from an EMBL/GenBank/DDBJ whole genome shotgun (WGS) entry which is preliminary data.</text>
</comment>
<evidence type="ECO:0000313" key="2">
    <source>
        <dbReference type="Proteomes" id="UP001630127"/>
    </source>
</evidence>
<accession>A0ABD2ZIG1</accession>
<dbReference type="EMBL" id="JBJUIK010000009">
    <property type="protein sequence ID" value="KAL3517503.1"/>
    <property type="molecule type" value="Genomic_DNA"/>
</dbReference>
<proteinExistence type="predicted"/>
<feature type="non-terminal residue" evidence="1">
    <location>
        <position position="1"/>
    </location>
</feature>
<sequence length="149" mass="16655">PQELIFRLRHHYMKALPCPTSTVDLGVRNKTKGWKLTFLPWTLGMHWCLNKFCAAIHCQCTVSHITLITAPMRYLNVLTFLPSQRYVARGVASFSAVVLLAGNVDMVRTSTSTSWHQSQSNLASLNCHRRVGEALAYSTKSLPIPVGIT</sequence>
<evidence type="ECO:0000313" key="1">
    <source>
        <dbReference type="EMBL" id="KAL3517503.1"/>
    </source>
</evidence>
<dbReference type="Proteomes" id="UP001630127">
    <property type="component" value="Unassembled WGS sequence"/>
</dbReference>
<organism evidence="1 2">
    <name type="scientific">Cinchona calisaya</name>
    <dbReference type="NCBI Taxonomy" id="153742"/>
    <lineage>
        <taxon>Eukaryota</taxon>
        <taxon>Viridiplantae</taxon>
        <taxon>Streptophyta</taxon>
        <taxon>Embryophyta</taxon>
        <taxon>Tracheophyta</taxon>
        <taxon>Spermatophyta</taxon>
        <taxon>Magnoliopsida</taxon>
        <taxon>eudicotyledons</taxon>
        <taxon>Gunneridae</taxon>
        <taxon>Pentapetalae</taxon>
        <taxon>asterids</taxon>
        <taxon>lamiids</taxon>
        <taxon>Gentianales</taxon>
        <taxon>Rubiaceae</taxon>
        <taxon>Cinchonoideae</taxon>
        <taxon>Cinchoneae</taxon>
        <taxon>Cinchona</taxon>
    </lineage>
</organism>
<reference evidence="1 2" key="1">
    <citation type="submission" date="2024-11" db="EMBL/GenBank/DDBJ databases">
        <title>A near-complete genome assembly of Cinchona calisaya.</title>
        <authorList>
            <person name="Lian D.C."/>
            <person name="Zhao X.W."/>
            <person name="Wei L."/>
        </authorList>
    </citation>
    <scope>NUCLEOTIDE SEQUENCE [LARGE SCALE GENOMIC DNA]</scope>
    <source>
        <tissue evidence="1">Nenye</tissue>
    </source>
</reference>
<protein>
    <submittedName>
        <fullName evidence="1">Uncharacterized protein</fullName>
    </submittedName>
</protein>
<dbReference type="AlphaFoldDB" id="A0ABD2ZIG1"/>
<keyword evidence="2" id="KW-1185">Reference proteome</keyword>